<sequence>MKSIRIKILLPVIIMFVVFIGFMGGQIIKTTDNLKQIEIMNDKYYETLSYSKDLKLNVVQVQQFLTDISATRAAEGFDGGFEEAEVYALKFKDTIKKLILINPEDKEKLQQIDKEFDPYYEVGKNMANLYIKDGPVTGNILMEEFDVKAEKINNVVDEYQVKSKEGIVTSISKVKELIQRSIILSVISIITGIIIFIFTWKFSTKNIHYPIINLIERFKELSSSGGDLTKKIEIKTGDELELLSGAINDFIDNIRRIVVQIKMTGENVATSGDILNSSINENKVALNEVNVGIENIASGASEQAININDMSYRVQEIFTGISENQKKITNINNSASQTRKLIDSGLEAVSNQGIKTDENMEAFEKVTKGVGKLAKEIEQVQTILLTIGSISEQTNLLALNAAIEAARSGEYGKGFSVVAEEIRKLAEKSAIATKEIAQILQSINKNAKESVTEIDNANSIAKEQKKAVDGTSITFKDMTKEVEIMIGSIDEINTFFSVIEENINNMSNRIQGISSVSEENAAISEEVSASSEEQSASMQEIGVTAESLNKLSIELGEVMSKFKV</sequence>
<accession>A0A381JBK0</accession>
<dbReference type="GO" id="GO:0007165">
    <property type="term" value="P:signal transduction"/>
    <property type="evidence" value="ECO:0007669"/>
    <property type="project" value="UniProtKB-KW"/>
</dbReference>
<gene>
    <name evidence="7" type="primary">mcpC</name>
    <name evidence="7" type="ORF">NCTC9836_02503</name>
</gene>
<evidence type="ECO:0000256" key="4">
    <source>
        <dbReference type="SAM" id="Phobius"/>
    </source>
</evidence>
<dbReference type="RefSeq" id="WP_172556350.1">
    <property type="nucleotide sequence ID" value="NZ_UFWZ01000001.1"/>
</dbReference>
<dbReference type="PANTHER" id="PTHR32089">
    <property type="entry name" value="METHYL-ACCEPTING CHEMOTAXIS PROTEIN MCPB"/>
    <property type="match status" value="1"/>
</dbReference>
<evidence type="ECO:0000259" key="6">
    <source>
        <dbReference type="PROSITE" id="PS50885"/>
    </source>
</evidence>
<organism evidence="7 8">
    <name type="scientific">Clostridium putrefaciens</name>
    <dbReference type="NCBI Taxonomy" id="99675"/>
    <lineage>
        <taxon>Bacteria</taxon>
        <taxon>Bacillati</taxon>
        <taxon>Bacillota</taxon>
        <taxon>Clostridia</taxon>
        <taxon>Eubacteriales</taxon>
        <taxon>Clostridiaceae</taxon>
        <taxon>Clostridium</taxon>
    </lineage>
</organism>
<dbReference type="GO" id="GO:0016020">
    <property type="term" value="C:membrane"/>
    <property type="evidence" value="ECO:0007669"/>
    <property type="project" value="InterPro"/>
</dbReference>
<dbReference type="SMART" id="SM00304">
    <property type="entry name" value="HAMP"/>
    <property type="match status" value="1"/>
</dbReference>
<dbReference type="PROSITE" id="PS50885">
    <property type="entry name" value="HAMP"/>
    <property type="match status" value="1"/>
</dbReference>
<name>A0A381JBK0_9CLOT</name>
<feature type="domain" description="Methyl-accepting transducer" evidence="5">
    <location>
        <begin position="278"/>
        <end position="535"/>
    </location>
</feature>
<evidence type="ECO:0000313" key="7">
    <source>
        <dbReference type="EMBL" id="SUY48128.1"/>
    </source>
</evidence>
<dbReference type="SUPFAM" id="SSF58104">
    <property type="entry name" value="Methyl-accepting chemotaxis protein (MCP) signaling domain"/>
    <property type="match status" value="1"/>
</dbReference>
<comment type="similarity">
    <text evidence="2">Belongs to the methyl-accepting chemotaxis (MCP) protein family.</text>
</comment>
<keyword evidence="4" id="KW-0472">Membrane</keyword>
<evidence type="ECO:0000256" key="2">
    <source>
        <dbReference type="ARBA" id="ARBA00029447"/>
    </source>
</evidence>
<feature type="transmembrane region" description="Helical" evidence="4">
    <location>
        <begin position="6"/>
        <end position="28"/>
    </location>
</feature>
<reference evidence="7 8" key="1">
    <citation type="submission" date="2018-06" db="EMBL/GenBank/DDBJ databases">
        <authorList>
            <consortium name="Pathogen Informatics"/>
            <person name="Doyle S."/>
        </authorList>
    </citation>
    <scope>NUCLEOTIDE SEQUENCE [LARGE SCALE GENOMIC DNA]</scope>
    <source>
        <strain evidence="7 8">NCTC9836</strain>
    </source>
</reference>
<dbReference type="CDD" id="cd06225">
    <property type="entry name" value="HAMP"/>
    <property type="match status" value="1"/>
</dbReference>
<dbReference type="InterPro" id="IPR004089">
    <property type="entry name" value="MCPsignal_dom"/>
</dbReference>
<evidence type="ECO:0000259" key="5">
    <source>
        <dbReference type="PROSITE" id="PS50111"/>
    </source>
</evidence>
<dbReference type="EMBL" id="UFWZ01000001">
    <property type="protein sequence ID" value="SUY48128.1"/>
    <property type="molecule type" value="Genomic_DNA"/>
</dbReference>
<evidence type="ECO:0000313" key="8">
    <source>
        <dbReference type="Proteomes" id="UP000254664"/>
    </source>
</evidence>
<dbReference type="Proteomes" id="UP000254664">
    <property type="component" value="Unassembled WGS sequence"/>
</dbReference>
<dbReference type="Pfam" id="PF00015">
    <property type="entry name" value="MCPsignal"/>
    <property type="match status" value="1"/>
</dbReference>
<dbReference type="PROSITE" id="PS50111">
    <property type="entry name" value="CHEMOTAXIS_TRANSDUC_2"/>
    <property type="match status" value="1"/>
</dbReference>
<feature type="domain" description="HAMP" evidence="6">
    <location>
        <begin position="205"/>
        <end position="259"/>
    </location>
</feature>
<dbReference type="AlphaFoldDB" id="A0A381JBK0"/>
<evidence type="ECO:0000256" key="1">
    <source>
        <dbReference type="ARBA" id="ARBA00023224"/>
    </source>
</evidence>
<evidence type="ECO:0000256" key="3">
    <source>
        <dbReference type="PROSITE-ProRule" id="PRU00284"/>
    </source>
</evidence>
<dbReference type="PANTHER" id="PTHR32089:SF112">
    <property type="entry name" value="LYSOZYME-LIKE PROTEIN-RELATED"/>
    <property type="match status" value="1"/>
</dbReference>
<keyword evidence="4" id="KW-1133">Transmembrane helix</keyword>
<keyword evidence="4" id="KW-0812">Transmembrane</keyword>
<keyword evidence="8" id="KW-1185">Reference proteome</keyword>
<dbReference type="Gene3D" id="6.10.340.10">
    <property type="match status" value="1"/>
</dbReference>
<dbReference type="Pfam" id="PF00672">
    <property type="entry name" value="HAMP"/>
    <property type="match status" value="1"/>
</dbReference>
<dbReference type="InterPro" id="IPR003660">
    <property type="entry name" value="HAMP_dom"/>
</dbReference>
<dbReference type="SMART" id="SM00283">
    <property type="entry name" value="MA"/>
    <property type="match status" value="1"/>
</dbReference>
<protein>
    <submittedName>
        <fullName evidence="7">Methyl-accepting chemotaxis sensory transducer</fullName>
    </submittedName>
</protein>
<feature type="transmembrane region" description="Helical" evidence="4">
    <location>
        <begin position="182"/>
        <end position="200"/>
    </location>
</feature>
<dbReference type="Gene3D" id="1.10.287.950">
    <property type="entry name" value="Methyl-accepting chemotaxis protein"/>
    <property type="match status" value="1"/>
</dbReference>
<keyword evidence="1 3" id="KW-0807">Transducer</keyword>
<proteinExistence type="inferred from homology"/>